<dbReference type="CDD" id="cd06170">
    <property type="entry name" value="LuxR_C_like"/>
    <property type="match status" value="1"/>
</dbReference>
<dbReference type="InterPro" id="IPR039420">
    <property type="entry name" value="WalR-like"/>
</dbReference>
<dbReference type="SMART" id="SM00421">
    <property type="entry name" value="HTH_LUXR"/>
    <property type="match status" value="1"/>
</dbReference>
<accession>A0A7W7Q8R0</accession>
<dbReference type="PANTHER" id="PTHR43214">
    <property type="entry name" value="TWO-COMPONENT RESPONSE REGULATOR"/>
    <property type="match status" value="1"/>
</dbReference>
<keyword evidence="1 3" id="KW-0597">Phosphoprotein</keyword>
<dbReference type="RefSeq" id="WP_221464246.1">
    <property type="nucleotide sequence ID" value="NZ_JACHJQ010000005.1"/>
</dbReference>
<comment type="caution">
    <text evidence="6">The sequence shown here is derived from an EMBL/GenBank/DDBJ whole genome shotgun (WGS) entry which is preliminary data.</text>
</comment>
<feature type="domain" description="HTH luxR-type" evidence="4">
    <location>
        <begin position="140"/>
        <end position="205"/>
    </location>
</feature>
<evidence type="ECO:0000256" key="3">
    <source>
        <dbReference type="PROSITE-ProRule" id="PRU00169"/>
    </source>
</evidence>
<evidence type="ECO:0000313" key="7">
    <source>
        <dbReference type="Proteomes" id="UP000520767"/>
    </source>
</evidence>
<dbReference type="GO" id="GO:0000160">
    <property type="term" value="P:phosphorelay signal transduction system"/>
    <property type="evidence" value="ECO:0007669"/>
    <property type="project" value="InterPro"/>
</dbReference>
<dbReference type="CDD" id="cd17535">
    <property type="entry name" value="REC_NarL-like"/>
    <property type="match status" value="1"/>
</dbReference>
<dbReference type="Pfam" id="PF00072">
    <property type="entry name" value="Response_reg"/>
    <property type="match status" value="1"/>
</dbReference>
<dbReference type="SMART" id="SM00448">
    <property type="entry name" value="REC"/>
    <property type="match status" value="1"/>
</dbReference>
<dbReference type="EMBL" id="JACHJQ010000005">
    <property type="protein sequence ID" value="MBB4909155.1"/>
    <property type="molecule type" value="Genomic_DNA"/>
</dbReference>
<dbReference type="Gene3D" id="3.40.50.2300">
    <property type="match status" value="1"/>
</dbReference>
<organism evidence="6 7">
    <name type="scientific">Actinophytocola algeriensis</name>
    <dbReference type="NCBI Taxonomy" id="1768010"/>
    <lineage>
        <taxon>Bacteria</taxon>
        <taxon>Bacillati</taxon>
        <taxon>Actinomycetota</taxon>
        <taxon>Actinomycetes</taxon>
        <taxon>Pseudonocardiales</taxon>
        <taxon>Pseudonocardiaceae</taxon>
    </lineage>
</organism>
<dbReference type="InterPro" id="IPR001789">
    <property type="entry name" value="Sig_transdc_resp-reg_receiver"/>
</dbReference>
<dbReference type="PROSITE" id="PS50110">
    <property type="entry name" value="RESPONSE_REGULATORY"/>
    <property type="match status" value="1"/>
</dbReference>
<evidence type="ECO:0000256" key="2">
    <source>
        <dbReference type="ARBA" id="ARBA00023125"/>
    </source>
</evidence>
<dbReference type="InterPro" id="IPR011006">
    <property type="entry name" value="CheY-like_superfamily"/>
</dbReference>
<evidence type="ECO:0000259" key="4">
    <source>
        <dbReference type="PROSITE" id="PS50043"/>
    </source>
</evidence>
<dbReference type="Proteomes" id="UP000520767">
    <property type="component" value="Unassembled WGS sequence"/>
</dbReference>
<reference evidence="6 7" key="1">
    <citation type="submission" date="2020-08" db="EMBL/GenBank/DDBJ databases">
        <title>Genomic Encyclopedia of Type Strains, Phase III (KMG-III): the genomes of soil and plant-associated and newly described type strains.</title>
        <authorList>
            <person name="Whitman W."/>
        </authorList>
    </citation>
    <scope>NUCLEOTIDE SEQUENCE [LARGE SCALE GENOMIC DNA]</scope>
    <source>
        <strain evidence="6 7">CECT 8960</strain>
    </source>
</reference>
<proteinExistence type="predicted"/>
<evidence type="ECO:0000256" key="1">
    <source>
        <dbReference type="ARBA" id="ARBA00022553"/>
    </source>
</evidence>
<gene>
    <name evidence="6" type="ORF">FHR82_005408</name>
</gene>
<feature type="modified residue" description="4-aspartylphosphate" evidence="3">
    <location>
        <position position="50"/>
    </location>
</feature>
<dbReference type="PRINTS" id="PR00038">
    <property type="entry name" value="HTHLUXR"/>
</dbReference>
<dbReference type="SUPFAM" id="SSF52172">
    <property type="entry name" value="CheY-like"/>
    <property type="match status" value="1"/>
</dbReference>
<dbReference type="PANTHER" id="PTHR43214:SF43">
    <property type="entry name" value="TWO-COMPONENT RESPONSE REGULATOR"/>
    <property type="match status" value="1"/>
</dbReference>
<dbReference type="InterPro" id="IPR058245">
    <property type="entry name" value="NreC/VraR/RcsB-like_REC"/>
</dbReference>
<dbReference type="GO" id="GO:0003677">
    <property type="term" value="F:DNA binding"/>
    <property type="evidence" value="ECO:0007669"/>
    <property type="project" value="UniProtKB-KW"/>
</dbReference>
<dbReference type="GO" id="GO:0006355">
    <property type="term" value="P:regulation of DNA-templated transcription"/>
    <property type="evidence" value="ECO:0007669"/>
    <property type="project" value="InterPro"/>
</dbReference>
<evidence type="ECO:0000313" key="6">
    <source>
        <dbReference type="EMBL" id="MBB4909155.1"/>
    </source>
</evidence>
<dbReference type="Pfam" id="PF00196">
    <property type="entry name" value="GerE"/>
    <property type="match status" value="1"/>
</dbReference>
<dbReference type="SUPFAM" id="SSF46894">
    <property type="entry name" value="C-terminal effector domain of the bipartite response regulators"/>
    <property type="match status" value="1"/>
</dbReference>
<keyword evidence="2 6" id="KW-0238">DNA-binding</keyword>
<evidence type="ECO:0000259" key="5">
    <source>
        <dbReference type="PROSITE" id="PS50110"/>
    </source>
</evidence>
<keyword evidence="7" id="KW-1185">Reference proteome</keyword>
<feature type="domain" description="Response regulatory" evidence="5">
    <location>
        <begin position="1"/>
        <end position="115"/>
    </location>
</feature>
<dbReference type="PROSITE" id="PS50043">
    <property type="entry name" value="HTH_LUXR_2"/>
    <property type="match status" value="1"/>
</dbReference>
<dbReference type="InterPro" id="IPR000792">
    <property type="entry name" value="Tscrpt_reg_LuxR_C"/>
</dbReference>
<dbReference type="InterPro" id="IPR016032">
    <property type="entry name" value="Sig_transdc_resp-reg_C-effctor"/>
</dbReference>
<name>A0A7W7Q8R0_9PSEU</name>
<protein>
    <submittedName>
        <fullName evidence="6">DNA-binding NarL/FixJ family response regulator</fullName>
    </submittedName>
</protein>
<dbReference type="AlphaFoldDB" id="A0A7W7Q8R0"/>
<sequence length="231" mass="24148">MIADEQPVVRRGLGALLSRNAAIAVAAEAATAREALRMAVLHRPDVLVLDTGLPGGHVDGTVRELRRASPGTAVLVFTAADDEDTVIAAVRAGARGYLLKNSTDDSIVRAVTALAHGETVLGPGVADRLISRIGSRPARFQDMFPELTAREQDVLELVAAGMGNTAIAARLHLSPKTIANHLSVIFGKLHVPSRAAAIELVKGGRRAPLELVRGTPAPFRLRAASGAMATS</sequence>